<accession>A0A7T8K288</accession>
<feature type="non-terminal residue" evidence="1">
    <location>
        <position position="1"/>
    </location>
</feature>
<reference evidence="2" key="1">
    <citation type="submission" date="2021-01" db="EMBL/GenBank/DDBJ databases">
        <title>Caligus Genome Assembly.</title>
        <authorList>
            <person name="Gallardo-Escarate C."/>
        </authorList>
    </citation>
    <scope>NUCLEOTIDE SEQUENCE [LARGE SCALE GENOMIC DNA]</scope>
</reference>
<proteinExistence type="predicted"/>
<sequence>EETSPAADPTADHEEEEVIIQFEEDDDEKTQLTKRKTHRKICKRMMSEDGVVGYPE</sequence>
<dbReference type="EMBL" id="CP045900">
    <property type="protein sequence ID" value="QQP42115.1"/>
    <property type="molecule type" value="Genomic_DNA"/>
</dbReference>
<gene>
    <name evidence="1" type="ORF">FKW44_016679</name>
</gene>
<keyword evidence="2" id="KW-1185">Reference proteome</keyword>
<dbReference type="AlphaFoldDB" id="A0A7T8K288"/>
<organism evidence="1 2">
    <name type="scientific">Caligus rogercresseyi</name>
    <name type="common">Sea louse</name>
    <dbReference type="NCBI Taxonomy" id="217165"/>
    <lineage>
        <taxon>Eukaryota</taxon>
        <taxon>Metazoa</taxon>
        <taxon>Ecdysozoa</taxon>
        <taxon>Arthropoda</taxon>
        <taxon>Crustacea</taxon>
        <taxon>Multicrustacea</taxon>
        <taxon>Hexanauplia</taxon>
        <taxon>Copepoda</taxon>
        <taxon>Siphonostomatoida</taxon>
        <taxon>Caligidae</taxon>
        <taxon>Caligus</taxon>
    </lineage>
</organism>
<evidence type="ECO:0000313" key="1">
    <source>
        <dbReference type="EMBL" id="QQP42115.1"/>
    </source>
</evidence>
<dbReference type="Proteomes" id="UP000595437">
    <property type="component" value="Chromosome 11"/>
</dbReference>
<protein>
    <submittedName>
        <fullName evidence="1">Uncharacterized protein</fullName>
    </submittedName>
</protein>
<name>A0A7T8K288_CALRO</name>
<evidence type="ECO:0000313" key="2">
    <source>
        <dbReference type="Proteomes" id="UP000595437"/>
    </source>
</evidence>